<evidence type="ECO:0000313" key="3">
    <source>
        <dbReference type="EMBL" id="TBU60910.1"/>
    </source>
</evidence>
<sequence>MVSPLLVLTCVYGSFAARIPTCRPEKASNVDGSCSIRAPYHTLPSSSPPCTSAASHTGRRVARPTESSVAVRRICQLAILRAQPLALAPVRPSLLSDVSAASLLPSSESSGPRQIQIQKCSVQISLAPSRAISRPPCPDSAPSHRPSPFPSTCLHTDLHTHTDHLFGPRL</sequence>
<protein>
    <submittedName>
        <fullName evidence="3">Uncharacterized protein</fullName>
    </submittedName>
</protein>
<accession>A0A4Q9P489</accession>
<keyword evidence="4" id="KW-1185">Reference proteome</keyword>
<dbReference type="Proteomes" id="UP000292082">
    <property type="component" value="Unassembled WGS sequence"/>
</dbReference>
<evidence type="ECO:0000256" key="2">
    <source>
        <dbReference type="SAM" id="SignalP"/>
    </source>
</evidence>
<dbReference type="EMBL" id="ML145101">
    <property type="protein sequence ID" value="TBU60910.1"/>
    <property type="molecule type" value="Genomic_DNA"/>
</dbReference>
<name>A0A4Q9P489_9APHY</name>
<feature type="chain" id="PRO_5043725124" evidence="2">
    <location>
        <begin position="17"/>
        <end position="170"/>
    </location>
</feature>
<evidence type="ECO:0000256" key="1">
    <source>
        <dbReference type="SAM" id="MobiDB-lite"/>
    </source>
</evidence>
<evidence type="ECO:0000313" key="4">
    <source>
        <dbReference type="Proteomes" id="UP000292082"/>
    </source>
</evidence>
<gene>
    <name evidence="3" type="ORF">BD310DRAFT_251350</name>
</gene>
<keyword evidence="2" id="KW-0732">Signal</keyword>
<reference evidence="3 4" key="1">
    <citation type="submission" date="2019-01" db="EMBL/GenBank/DDBJ databases">
        <title>Draft genome sequences of three monokaryotic isolates of the white-rot basidiomycete fungus Dichomitus squalens.</title>
        <authorList>
            <consortium name="DOE Joint Genome Institute"/>
            <person name="Lopez S.C."/>
            <person name="Andreopoulos B."/>
            <person name="Pangilinan J."/>
            <person name="Lipzen A."/>
            <person name="Riley R."/>
            <person name="Ahrendt S."/>
            <person name="Ng V."/>
            <person name="Barry K."/>
            <person name="Daum C."/>
            <person name="Grigoriev I.V."/>
            <person name="Hilden K.S."/>
            <person name="Makela M.R."/>
            <person name="de Vries R.P."/>
        </authorList>
    </citation>
    <scope>NUCLEOTIDE SEQUENCE [LARGE SCALE GENOMIC DNA]</scope>
    <source>
        <strain evidence="3 4">CBS 464.89</strain>
    </source>
</reference>
<organism evidence="3 4">
    <name type="scientific">Dichomitus squalens</name>
    <dbReference type="NCBI Taxonomy" id="114155"/>
    <lineage>
        <taxon>Eukaryota</taxon>
        <taxon>Fungi</taxon>
        <taxon>Dikarya</taxon>
        <taxon>Basidiomycota</taxon>
        <taxon>Agaricomycotina</taxon>
        <taxon>Agaricomycetes</taxon>
        <taxon>Polyporales</taxon>
        <taxon>Polyporaceae</taxon>
        <taxon>Dichomitus</taxon>
    </lineage>
</organism>
<feature type="region of interest" description="Disordered" evidence="1">
    <location>
        <begin position="131"/>
        <end position="152"/>
    </location>
</feature>
<feature type="signal peptide" evidence="2">
    <location>
        <begin position="1"/>
        <end position="16"/>
    </location>
</feature>
<proteinExistence type="predicted"/>
<dbReference type="AlphaFoldDB" id="A0A4Q9P489"/>
<feature type="compositionally biased region" description="Pro residues" evidence="1">
    <location>
        <begin position="135"/>
        <end position="149"/>
    </location>
</feature>